<dbReference type="Gene3D" id="3.40.630.30">
    <property type="match status" value="2"/>
</dbReference>
<dbReference type="EMBL" id="CADEPI010000019">
    <property type="protein sequence ID" value="CAB3365082.1"/>
    <property type="molecule type" value="Genomic_DNA"/>
</dbReference>
<dbReference type="Proteomes" id="UP000494165">
    <property type="component" value="Unassembled WGS sequence"/>
</dbReference>
<dbReference type="SUPFAM" id="SSF55729">
    <property type="entry name" value="Acyl-CoA N-acyltransferases (Nat)"/>
    <property type="match status" value="1"/>
</dbReference>
<keyword evidence="3" id="KW-1185">Reference proteome</keyword>
<dbReference type="InterPro" id="IPR000182">
    <property type="entry name" value="GNAT_dom"/>
</dbReference>
<gene>
    <name evidence="2" type="ORF">CLODIP_2_CD06655</name>
</gene>
<dbReference type="PANTHER" id="PTHR20958:SF6">
    <property type="entry name" value="GLYCINE N-ACYLTRANSFERASE-LIKE PROTEIN"/>
    <property type="match status" value="1"/>
</dbReference>
<dbReference type="AlphaFoldDB" id="A0A8S1C7C8"/>
<accession>A0A8S1C7C8</accession>
<proteinExistence type="predicted"/>
<dbReference type="InterPro" id="IPR016181">
    <property type="entry name" value="Acyl_CoA_acyltransferase"/>
</dbReference>
<dbReference type="GO" id="GO:0016747">
    <property type="term" value="F:acyltransferase activity, transferring groups other than amino-acyl groups"/>
    <property type="evidence" value="ECO:0007669"/>
    <property type="project" value="InterPro"/>
</dbReference>
<name>A0A8S1C7C8_9INSE</name>
<dbReference type="InterPro" id="IPR053225">
    <property type="entry name" value="Acyl-CoA_N-acyltransferase"/>
</dbReference>
<sequence length="287" mass="32630">MADFRLKEVPLENISKFLEVLESKLPDTVVPHQWIKIQKNWERHIPGLKVRIFTVNGDWRDGSAICLADGPVEGNKMIAAIYATEESQEALTNAAISTSLIDWKRIKIFYAVLERNIPMVREILTNKGCGDIEKRCFTFYLPSEKAVDYQLPQLPENVRVGPLGEQHLQILCDNWPIFDEEYTPYVLNTIKFNLTVGVFVKNSRGEEELASMVMHRESGEVGLLQTVPEHRRKGYAEIALAHIIKLIGQKGLMPFATVLVENKASRGLFEKMNFEVQGMSADIDVKE</sequence>
<dbReference type="Pfam" id="PF08445">
    <property type="entry name" value="FR47"/>
    <property type="match status" value="1"/>
</dbReference>
<dbReference type="PANTHER" id="PTHR20958">
    <property type="entry name" value="GLYCINE N-ACYLTRANSFERASE-LIKE PROTEIN"/>
    <property type="match status" value="1"/>
</dbReference>
<dbReference type="PROSITE" id="PS51186">
    <property type="entry name" value="GNAT"/>
    <property type="match status" value="1"/>
</dbReference>
<comment type="caution">
    <text evidence="2">The sequence shown here is derived from an EMBL/GenBank/DDBJ whole genome shotgun (WGS) entry which is preliminary data.</text>
</comment>
<evidence type="ECO:0000313" key="3">
    <source>
        <dbReference type="Proteomes" id="UP000494165"/>
    </source>
</evidence>
<dbReference type="InterPro" id="IPR013653">
    <property type="entry name" value="GCN5-like_dom"/>
</dbReference>
<feature type="domain" description="N-acetyltransferase" evidence="1">
    <location>
        <begin position="158"/>
        <end position="287"/>
    </location>
</feature>
<evidence type="ECO:0000259" key="1">
    <source>
        <dbReference type="PROSITE" id="PS51186"/>
    </source>
</evidence>
<evidence type="ECO:0000313" key="2">
    <source>
        <dbReference type="EMBL" id="CAB3365082.1"/>
    </source>
</evidence>
<reference evidence="2 3" key="1">
    <citation type="submission" date="2020-04" db="EMBL/GenBank/DDBJ databases">
        <authorList>
            <person name="Alioto T."/>
            <person name="Alioto T."/>
            <person name="Gomez Garrido J."/>
        </authorList>
    </citation>
    <scope>NUCLEOTIDE SEQUENCE [LARGE SCALE GENOMIC DNA]</scope>
</reference>
<organism evidence="2 3">
    <name type="scientific">Cloeon dipterum</name>
    <dbReference type="NCBI Taxonomy" id="197152"/>
    <lineage>
        <taxon>Eukaryota</taxon>
        <taxon>Metazoa</taxon>
        <taxon>Ecdysozoa</taxon>
        <taxon>Arthropoda</taxon>
        <taxon>Hexapoda</taxon>
        <taxon>Insecta</taxon>
        <taxon>Pterygota</taxon>
        <taxon>Palaeoptera</taxon>
        <taxon>Ephemeroptera</taxon>
        <taxon>Pisciforma</taxon>
        <taxon>Baetidae</taxon>
        <taxon>Cloeon</taxon>
    </lineage>
</organism>
<protein>
    <recommendedName>
        <fullName evidence="1">N-acetyltransferase domain-containing protein</fullName>
    </recommendedName>
</protein>
<dbReference type="OrthoDB" id="61870at2759"/>